<keyword evidence="7" id="KW-0732">Signal</keyword>
<feature type="signal peptide" evidence="7">
    <location>
        <begin position="1"/>
        <end position="21"/>
    </location>
</feature>
<keyword evidence="10" id="KW-1185">Reference proteome</keyword>
<evidence type="ECO:0000313" key="10">
    <source>
        <dbReference type="Proteomes" id="UP001500067"/>
    </source>
</evidence>
<sequence>MKKLLTYACIACLFVTGGIFYACKKNANGRNTLSLVDDATVLSLSTQEYGTFMAANPPVTGTPEAAMVQRVGAKLTAAVNTYLAGKGKSDLVSGYQWEFNLVNNAEVNAWCLPGGKIVVYSGIMPLMPTDADLAVVMGHEIAHAILKHGNERMSQQLLVQYGGAALSTMLSTKPQETRELFSNVYGISSTLGVLAYSRKQETEADEMGLYIMATAGYDPNTAVSFWERMKASSSGAKPPVFLSTHPNDDQRIKDIQGFLPEAMKYYNP</sequence>
<evidence type="ECO:0000313" key="9">
    <source>
        <dbReference type="EMBL" id="GAA4468881.1"/>
    </source>
</evidence>
<dbReference type="RefSeq" id="WP_345084242.1">
    <property type="nucleotide sequence ID" value="NZ_BAABFA010000019.1"/>
</dbReference>
<keyword evidence="3 6" id="KW-0378">Hydrolase</keyword>
<dbReference type="EMBL" id="BAABFA010000019">
    <property type="protein sequence ID" value="GAA4468881.1"/>
    <property type="molecule type" value="Genomic_DNA"/>
</dbReference>
<dbReference type="PROSITE" id="PS51257">
    <property type="entry name" value="PROKAR_LIPOPROTEIN"/>
    <property type="match status" value="1"/>
</dbReference>
<protein>
    <submittedName>
        <fullName evidence="9">M48 family metallopeptidase</fullName>
    </submittedName>
</protein>
<evidence type="ECO:0000256" key="7">
    <source>
        <dbReference type="SAM" id="SignalP"/>
    </source>
</evidence>
<evidence type="ECO:0000259" key="8">
    <source>
        <dbReference type="Pfam" id="PF01435"/>
    </source>
</evidence>
<organism evidence="9 10">
    <name type="scientific">Nemorincola caseinilytica</name>
    <dbReference type="NCBI Taxonomy" id="2054315"/>
    <lineage>
        <taxon>Bacteria</taxon>
        <taxon>Pseudomonadati</taxon>
        <taxon>Bacteroidota</taxon>
        <taxon>Chitinophagia</taxon>
        <taxon>Chitinophagales</taxon>
        <taxon>Chitinophagaceae</taxon>
        <taxon>Nemorincola</taxon>
    </lineage>
</organism>
<evidence type="ECO:0000256" key="2">
    <source>
        <dbReference type="ARBA" id="ARBA00022723"/>
    </source>
</evidence>
<dbReference type="Gene3D" id="3.30.2010.10">
    <property type="entry name" value="Metalloproteases ('zincins'), catalytic domain"/>
    <property type="match status" value="1"/>
</dbReference>
<dbReference type="InterPro" id="IPR051156">
    <property type="entry name" value="Mito/Outer_Membr_Metalloprot"/>
</dbReference>
<keyword evidence="2" id="KW-0479">Metal-binding</keyword>
<comment type="similarity">
    <text evidence="6">Belongs to the peptidase M48 family.</text>
</comment>
<evidence type="ECO:0000256" key="4">
    <source>
        <dbReference type="ARBA" id="ARBA00022833"/>
    </source>
</evidence>
<keyword evidence="1 6" id="KW-0645">Protease</keyword>
<feature type="domain" description="Peptidase M48" evidence="8">
    <location>
        <begin position="94"/>
        <end position="257"/>
    </location>
</feature>
<dbReference type="PANTHER" id="PTHR22726:SF1">
    <property type="entry name" value="METALLOENDOPEPTIDASE OMA1, MITOCHONDRIAL"/>
    <property type="match status" value="1"/>
</dbReference>
<evidence type="ECO:0000256" key="6">
    <source>
        <dbReference type="RuleBase" id="RU003983"/>
    </source>
</evidence>
<evidence type="ECO:0000256" key="5">
    <source>
        <dbReference type="ARBA" id="ARBA00023049"/>
    </source>
</evidence>
<dbReference type="CDD" id="cd07331">
    <property type="entry name" value="M48C_Oma1_like"/>
    <property type="match status" value="1"/>
</dbReference>
<name>A0ABP8NKR4_9BACT</name>
<dbReference type="Proteomes" id="UP001500067">
    <property type="component" value="Unassembled WGS sequence"/>
</dbReference>
<dbReference type="InterPro" id="IPR001915">
    <property type="entry name" value="Peptidase_M48"/>
</dbReference>
<accession>A0ABP8NKR4</accession>
<comment type="cofactor">
    <cofactor evidence="6">
        <name>Zn(2+)</name>
        <dbReference type="ChEBI" id="CHEBI:29105"/>
    </cofactor>
    <text evidence="6">Binds 1 zinc ion per subunit.</text>
</comment>
<reference evidence="10" key="1">
    <citation type="journal article" date="2019" name="Int. J. Syst. Evol. Microbiol.">
        <title>The Global Catalogue of Microorganisms (GCM) 10K type strain sequencing project: providing services to taxonomists for standard genome sequencing and annotation.</title>
        <authorList>
            <consortium name="The Broad Institute Genomics Platform"/>
            <consortium name="The Broad Institute Genome Sequencing Center for Infectious Disease"/>
            <person name="Wu L."/>
            <person name="Ma J."/>
        </authorList>
    </citation>
    <scope>NUCLEOTIDE SEQUENCE [LARGE SCALE GENOMIC DNA]</scope>
    <source>
        <strain evidence="10">JCM 32105</strain>
    </source>
</reference>
<feature type="chain" id="PRO_5045872338" evidence="7">
    <location>
        <begin position="22"/>
        <end position="268"/>
    </location>
</feature>
<keyword evidence="5 6" id="KW-0482">Metalloprotease</keyword>
<evidence type="ECO:0000256" key="1">
    <source>
        <dbReference type="ARBA" id="ARBA00022670"/>
    </source>
</evidence>
<dbReference type="PANTHER" id="PTHR22726">
    <property type="entry name" value="METALLOENDOPEPTIDASE OMA1"/>
    <property type="match status" value="1"/>
</dbReference>
<dbReference type="Pfam" id="PF01435">
    <property type="entry name" value="Peptidase_M48"/>
    <property type="match status" value="1"/>
</dbReference>
<keyword evidence="4 6" id="KW-0862">Zinc</keyword>
<gene>
    <name evidence="9" type="ORF">GCM10023093_27370</name>
</gene>
<proteinExistence type="inferred from homology"/>
<evidence type="ECO:0000256" key="3">
    <source>
        <dbReference type="ARBA" id="ARBA00022801"/>
    </source>
</evidence>
<comment type="caution">
    <text evidence="9">The sequence shown here is derived from an EMBL/GenBank/DDBJ whole genome shotgun (WGS) entry which is preliminary data.</text>
</comment>